<evidence type="ECO:0000313" key="8">
    <source>
        <dbReference type="EMBL" id="GEO16338.1"/>
    </source>
</evidence>
<dbReference type="InterPro" id="IPR051401">
    <property type="entry name" value="GtrA_CellWall_Glycosyl"/>
</dbReference>
<feature type="transmembrane region" description="Helical" evidence="6">
    <location>
        <begin position="44"/>
        <end position="70"/>
    </location>
</feature>
<accession>A0A512BWL3</accession>
<name>A0A512BWL3_9HYPH</name>
<keyword evidence="4 6" id="KW-1133">Transmembrane helix</keyword>
<evidence type="ECO:0000256" key="2">
    <source>
        <dbReference type="ARBA" id="ARBA00009399"/>
    </source>
</evidence>
<evidence type="ECO:0000256" key="6">
    <source>
        <dbReference type="SAM" id="Phobius"/>
    </source>
</evidence>
<evidence type="ECO:0000259" key="7">
    <source>
        <dbReference type="Pfam" id="PF04138"/>
    </source>
</evidence>
<keyword evidence="9" id="KW-1185">Reference proteome</keyword>
<sequence length="139" mass="14930">MGARAMWPQGLGPFLDLFKYGLSSALALAIDYGLLIVLTERVGLHYAASAAIGFCAGVLVTYTLSVTFVFKQRRVLSTRLEFAGFLAIGVLGLGINQALLWALVTYSPLPYSLAKAPTAVVVFLFNFAVRRALLFPAVA</sequence>
<dbReference type="PANTHER" id="PTHR38459:SF1">
    <property type="entry name" value="PROPHAGE BACTOPRENOL-LINKED GLUCOSE TRANSLOCASE HOMOLOG"/>
    <property type="match status" value="1"/>
</dbReference>
<feature type="transmembrane region" description="Helical" evidence="6">
    <location>
        <begin position="20"/>
        <end position="38"/>
    </location>
</feature>
<dbReference type="AlphaFoldDB" id="A0A512BWL3"/>
<dbReference type="Pfam" id="PF04138">
    <property type="entry name" value="GtrA_DPMS_TM"/>
    <property type="match status" value="1"/>
</dbReference>
<reference evidence="8 9" key="1">
    <citation type="submission" date="2019-07" db="EMBL/GenBank/DDBJ databases">
        <title>Whole genome shotgun sequence of Microvirga aerophila NBRC 106136.</title>
        <authorList>
            <person name="Hosoyama A."/>
            <person name="Uohara A."/>
            <person name="Ohji S."/>
            <person name="Ichikawa N."/>
        </authorList>
    </citation>
    <scope>NUCLEOTIDE SEQUENCE [LARGE SCALE GENOMIC DNA]</scope>
    <source>
        <strain evidence="8 9">NBRC 106136</strain>
    </source>
</reference>
<evidence type="ECO:0000256" key="3">
    <source>
        <dbReference type="ARBA" id="ARBA00022692"/>
    </source>
</evidence>
<organism evidence="8 9">
    <name type="scientific">Microvirga aerophila</name>
    <dbReference type="NCBI Taxonomy" id="670291"/>
    <lineage>
        <taxon>Bacteria</taxon>
        <taxon>Pseudomonadati</taxon>
        <taxon>Pseudomonadota</taxon>
        <taxon>Alphaproteobacteria</taxon>
        <taxon>Hyphomicrobiales</taxon>
        <taxon>Methylobacteriaceae</taxon>
        <taxon>Microvirga</taxon>
    </lineage>
</organism>
<dbReference type="OrthoDB" id="7192803at2"/>
<dbReference type="GO" id="GO:0005886">
    <property type="term" value="C:plasma membrane"/>
    <property type="evidence" value="ECO:0007669"/>
    <property type="project" value="TreeGrafter"/>
</dbReference>
<feature type="transmembrane region" description="Helical" evidence="6">
    <location>
        <begin position="82"/>
        <end position="103"/>
    </location>
</feature>
<protein>
    <submittedName>
        <fullName evidence="8">Cell surface polysaccharide synthesis protein, GtrA family</fullName>
    </submittedName>
</protein>
<evidence type="ECO:0000256" key="4">
    <source>
        <dbReference type="ARBA" id="ARBA00022989"/>
    </source>
</evidence>
<keyword evidence="5 6" id="KW-0472">Membrane</keyword>
<dbReference type="PANTHER" id="PTHR38459">
    <property type="entry name" value="PROPHAGE BACTOPRENOL-LINKED GLUCOSE TRANSLOCASE HOMOLOG"/>
    <property type="match status" value="1"/>
</dbReference>
<dbReference type="InterPro" id="IPR007267">
    <property type="entry name" value="GtrA_DPMS_TM"/>
</dbReference>
<dbReference type="GO" id="GO:0000271">
    <property type="term" value="P:polysaccharide biosynthetic process"/>
    <property type="evidence" value="ECO:0007669"/>
    <property type="project" value="InterPro"/>
</dbReference>
<feature type="domain" description="GtrA/DPMS transmembrane" evidence="7">
    <location>
        <begin position="19"/>
        <end position="135"/>
    </location>
</feature>
<evidence type="ECO:0000256" key="1">
    <source>
        <dbReference type="ARBA" id="ARBA00004141"/>
    </source>
</evidence>
<dbReference type="Proteomes" id="UP000321085">
    <property type="component" value="Unassembled WGS sequence"/>
</dbReference>
<evidence type="ECO:0000313" key="9">
    <source>
        <dbReference type="Proteomes" id="UP000321085"/>
    </source>
</evidence>
<keyword evidence="3 6" id="KW-0812">Transmembrane</keyword>
<comment type="subcellular location">
    <subcellularLocation>
        <location evidence="1">Membrane</location>
        <topology evidence="1">Multi-pass membrane protein</topology>
    </subcellularLocation>
</comment>
<gene>
    <name evidence="8" type="ORF">MAE02_40340</name>
</gene>
<evidence type="ECO:0000256" key="5">
    <source>
        <dbReference type="ARBA" id="ARBA00023136"/>
    </source>
</evidence>
<comment type="caution">
    <text evidence="8">The sequence shown here is derived from an EMBL/GenBank/DDBJ whole genome shotgun (WGS) entry which is preliminary data.</text>
</comment>
<dbReference type="EMBL" id="BJYU01000062">
    <property type="protein sequence ID" value="GEO16338.1"/>
    <property type="molecule type" value="Genomic_DNA"/>
</dbReference>
<dbReference type="RefSeq" id="WP_114188365.1">
    <property type="nucleotide sequence ID" value="NZ_BJYU01000062.1"/>
</dbReference>
<proteinExistence type="inferred from homology"/>
<comment type="similarity">
    <text evidence="2">Belongs to the GtrA family.</text>
</comment>